<sequence length="74" mass="8780">MKRISLSTRTPIAPWNSIAHFYLIAIRCAAAAAAEWHWTRTQSSHYALHPSVTEFAPFDLWHWYCCYWWPSCCY</sequence>
<proteinExistence type="predicted"/>
<protein>
    <submittedName>
        <fullName evidence="1">Putative secreted peptide</fullName>
    </submittedName>
</protein>
<organism evidence="1">
    <name type="scientific">Anopheles braziliensis</name>
    <dbReference type="NCBI Taxonomy" id="58242"/>
    <lineage>
        <taxon>Eukaryota</taxon>
        <taxon>Metazoa</taxon>
        <taxon>Ecdysozoa</taxon>
        <taxon>Arthropoda</taxon>
        <taxon>Hexapoda</taxon>
        <taxon>Insecta</taxon>
        <taxon>Pterygota</taxon>
        <taxon>Neoptera</taxon>
        <taxon>Endopterygota</taxon>
        <taxon>Diptera</taxon>
        <taxon>Nematocera</taxon>
        <taxon>Culicoidea</taxon>
        <taxon>Culicidae</taxon>
        <taxon>Anophelinae</taxon>
        <taxon>Anopheles</taxon>
    </lineage>
</organism>
<evidence type="ECO:0000313" key="1">
    <source>
        <dbReference type="EMBL" id="MBW30639.1"/>
    </source>
</evidence>
<dbReference type="EMBL" id="GGFM01009888">
    <property type="protein sequence ID" value="MBW30639.1"/>
    <property type="molecule type" value="Transcribed_RNA"/>
</dbReference>
<reference evidence="1" key="1">
    <citation type="submission" date="2018-01" db="EMBL/GenBank/DDBJ databases">
        <title>An insight into the sialome of Amazonian anophelines.</title>
        <authorList>
            <person name="Ribeiro J.M."/>
            <person name="Scarpassa V."/>
            <person name="Calvo E."/>
        </authorList>
    </citation>
    <scope>NUCLEOTIDE SEQUENCE</scope>
    <source>
        <tissue evidence="1">Salivary glands</tissue>
    </source>
</reference>
<dbReference type="AlphaFoldDB" id="A0A2M3ZQ25"/>
<accession>A0A2M3ZQ25</accession>
<name>A0A2M3ZQ25_9DIPT</name>